<evidence type="ECO:0000313" key="3">
    <source>
        <dbReference type="Proteomes" id="UP000023623"/>
    </source>
</evidence>
<feature type="region of interest" description="Disordered" evidence="1">
    <location>
        <begin position="83"/>
        <end position="103"/>
    </location>
</feature>
<keyword evidence="3" id="KW-1185">Reference proteome</keyword>
<dbReference type="AlphaFoldDB" id="A0A022XSI1"/>
<feature type="compositionally biased region" description="Polar residues" evidence="1">
    <location>
        <begin position="93"/>
        <end position="103"/>
    </location>
</feature>
<dbReference type="Proteomes" id="UP000023623">
    <property type="component" value="Unassembled WGS sequence"/>
</dbReference>
<proteinExistence type="predicted"/>
<organism evidence="2 3">
    <name type="scientific">Trichophyton soudanense CBS 452.61</name>
    <dbReference type="NCBI Taxonomy" id="1215331"/>
    <lineage>
        <taxon>Eukaryota</taxon>
        <taxon>Fungi</taxon>
        <taxon>Dikarya</taxon>
        <taxon>Ascomycota</taxon>
        <taxon>Pezizomycotina</taxon>
        <taxon>Eurotiomycetes</taxon>
        <taxon>Eurotiomycetidae</taxon>
        <taxon>Onygenales</taxon>
        <taxon>Arthrodermataceae</taxon>
        <taxon>Trichophyton</taxon>
    </lineage>
</organism>
<evidence type="ECO:0000256" key="1">
    <source>
        <dbReference type="SAM" id="MobiDB-lite"/>
    </source>
</evidence>
<gene>
    <name evidence="2" type="ORF">H105_04480</name>
</gene>
<evidence type="ECO:0000313" key="2">
    <source>
        <dbReference type="EMBL" id="EZF73675.1"/>
    </source>
</evidence>
<sequence length="103" mass="11539">MIGSNFLRGYPWTTPVQLSCQSPEVSGAAYSISTCWLRLFFFFKHFTCCTTAESWNPRSRWVAGQAAIILRLQAFAAVRPPFSSRLSGRSEGPRSNANYSHSN</sequence>
<dbReference type="HOGENOM" id="CLU_2265658_0_0_1"/>
<accession>A0A022XSI1</accession>
<name>A0A022XSI1_TRISD</name>
<dbReference type="EMBL" id="KK208856">
    <property type="protein sequence ID" value="EZF73675.1"/>
    <property type="molecule type" value="Genomic_DNA"/>
</dbReference>
<reference evidence="2 3" key="1">
    <citation type="submission" date="2014-02" db="EMBL/GenBank/DDBJ databases">
        <title>The Genome Sequence of Trichophyton rubrum (morphotype soudanense) CBS 452.61.</title>
        <authorList>
            <consortium name="The Broad Institute Genomics Platform"/>
            <person name="Cuomo C.A."/>
            <person name="White T.C."/>
            <person name="Graser Y."/>
            <person name="Martinez-Rossi N."/>
            <person name="Heitman J."/>
            <person name="Young S.K."/>
            <person name="Zeng Q."/>
            <person name="Gargeya S."/>
            <person name="Abouelleil A."/>
            <person name="Alvarado L."/>
            <person name="Chapman S.B."/>
            <person name="Gainer-Dewar J."/>
            <person name="Goldberg J."/>
            <person name="Griggs A."/>
            <person name="Gujja S."/>
            <person name="Hansen M."/>
            <person name="Howarth C."/>
            <person name="Imamovic A."/>
            <person name="Larimer J."/>
            <person name="Martinez D."/>
            <person name="Murphy C."/>
            <person name="Pearson M.D."/>
            <person name="Persinoti G."/>
            <person name="Poon T."/>
            <person name="Priest M."/>
            <person name="Roberts A.D."/>
            <person name="Saif S."/>
            <person name="Shea T.D."/>
            <person name="Sykes S.N."/>
            <person name="Wortman J."/>
            <person name="Nusbaum C."/>
            <person name="Birren B."/>
        </authorList>
    </citation>
    <scope>NUCLEOTIDE SEQUENCE [LARGE SCALE GENOMIC DNA]</scope>
    <source>
        <strain evidence="2 3">CBS 452.61</strain>
    </source>
</reference>
<protein>
    <submittedName>
        <fullName evidence="2">Uncharacterized protein</fullName>
    </submittedName>
</protein>